<evidence type="ECO:0000256" key="2">
    <source>
        <dbReference type="ARBA" id="ARBA00022692"/>
    </source>
</evidence>
<feature type="domain" description="ABC transmembrane type-1" evidence="9">
    <location>
        <begin position="16"/>
        <end position="299"/>
    </location>
</feature>
<dbReference type="SUPFAM" id="SSF90123">
    <property type="entry name" value="ABC transporter transmembrane region"/>
    <property type="match status" value="1"/>
</dbReference>
<proteinExistence type="predicted"/>
<dbReference type="CDD" id="cd18548">
    <property type="entry name" value="ABC_6TM_Tm287_like"/>
    <property type="match status" value="1"/>
</dbReference>
<dbReference type="InterPro" id="IPR039421">
    <property type="entry name" value="Type_1_exporter"/>
</dbReference>
<evidence type="ECO:0000259" key="8">
    <source>
        <dbReference type="PROSITE" id="PS50893"/>
    </source>
</evidence>
<dbReference type="InterPro" id="IPR036640">
    <property type="entry name" value="ABC1_TM_sf"/>
</dbReference>
<evidence type="ECO:0000259" key="9">
    <source>
        <dbReference type="PROSITE" id="PS50929"/>
    </source>
</evidence>
<keyword evidence="3" id="KW-0547">Nucleotide-binding</keyword>
<feature type="transmembrane region" description="Helical" evidence="7">
    <location>
        <begin position="129"/>
        <end position="149"/>
    </location>
</feature>
<keyword evidence="4 10" id="KW-0067">ATP-binding</keyword>
<gene>
    <name evidence="10" type="ORF">ACFO4R_00035</name>
</gene>
<sequence length="576" mass="63739">MREMLKEFLSFKRYIALVFLSAVGSVLSTLALPMYLSRIINTAIPNGDMGSVLSIGALMLAFVPAGILCSVLMGYFAAKVSVGIGRNLRNRVFKKVQEFSEMEFDKISTSSLITRTTNDVMQVQTFLNILLRISLMAPFMAVGGIVMSLAKSVKLSMVLLVSMPLLLAFVFVMGSRIMPLSTSMQEYLDEINLVIREKLTGIRVARTFGTEVYEEERFKKVNETFMHKSVRLHTLMSVLMPGLNLILYGTTLVLLAFGGLQILGGTSLPVGDIIAIVQYVMQIMMSVLMMSMVFLVYPRAAVSSKRINEVLTINPFISNVQNPVTQTSLKGHVSFRNVSFTFPDAKSPVLKDISFDSRPGEVTAIIGSTGSGKSTLINLIPRFYDVQCGEVLVDGINVKEMDLYTLRNKIGLVPQKTFLFKGSIAQNVTCGNKTCTKEDIEQALRVAQAYDFVMDKEEGLETLITQGATNISGGQKQRLSIARALTKKPSIYIFDDSFSALDFKTDAALRKALLKEARNASVILVAQRVSTIKDADQILVLENGHCVGRGRHEDLIKHCKVYQEIVYSQLSKEEVQ</sequence>
<accession>A0ABV9QGT9</accession>
<dbReference type="PROSITE" id="PS50893">
    <property type="entry name" value="ABC_TRANSPORTER_2"/>
    <property type="match status" value="1"/>
</dbReference>
<evidence type="ECO:0000256" key="1">
    <source>
        <dbReference type="ARBA" id="ARBA00004651"/>
    </source>
</evidence>
<dbReference type="InterPro" id="IPR003439">
    <property type="entry name" value="ABC_transporter-like_ATP-bd"/>
</dbReference>
<organism evidence="10 11">
    <name type="scientific">Filifactor villosus</name>
    <dbReference type="NCBI Taxonomy" id="29374"/>
    <lineage>
        <taxon>Bacteria</taxon>
        <taxon>Bacillati</taxon>
        <taxon>Bacillota</taxon>
        <taxon>Clostridia</taxon>
        <taxon>Peptostreptococcales</taxon>
        <taxon>Filifactoraceae</taxon>
        <taxon>Filifactor</taxon>
    </lineage>
</organism>
<reference evidence="11" key="1">
    <citation type="journal article" date="2019" name="Int. J. Syst. Evol. Microbiol.">
        <title>The Global Catalogue of Microorganisms (GCM) 10K type strain sequencing project: providing services to taxonomists for standard genome sequencing and annotation.</title>
        <authorList>
            <consortium name="The Broad Institute Genomics Platform"/>
            <consortium name="The Broad Institute Genome Sequencing Center for Infectious Disease"/>
            <person name="Wu L."/>
            <person name="Ma J."/>
        </authorList>
    </citation>
    <scope>NUCLEOTIDE SEQUENCE [LARGE SCALE GENOMIC DNA]</scope>
    <source>
        <strain evidence="11">CCUG 46385</strain>
    </source>
</reference>
<keyword evidence="2 7" id="KW-0812">Transmembrane</keyword>
<keyword evidence="6 7" id="KW-0472">Membrane</keyword>
<keyword evidence="5 7" id="KW-1133">Transmembrane helix</keyword>
<feature type="transmembrane region" description="Helical" evidence="7">
    <location>
        <begin position="55"/>
        <end position="78"/>
    </location>
</feature>
<evidence type="ECO:0000256" key="7">
    <source>
        <dbReference type="SAM" id="Phobius"/>
    </source>
</evidence>
<feature type="transmembrane region" description="Helical" evidence="7">
    <location>
        <begin position="245"/>
        <end position="264"/>
    </location>
</feature>
<name>A0ABV9QGT9_9FIRM</name>
<dbReference type="PANTHER" id="PTHR43394">
    <property type="entry name" value="ATP-DEPENDENT PERMEASE MDL1, MITOCHONDRIAL"/>
    <property type="match status" value="1"/>
</dbReference>
<evidence type="ECO:0000256" key="5">
    <source>
        <dbReference type="ARBA" id="ARBA00022989"/>
    </source>
</evidence>
<dbReference type="InterPro" id="IPR011527">
    <property type="entry name" value="ABC1_TM_dom"/>
</dbReference>
<dbReference type="InterPro" id="IPR017871">
    <property type="entry name" value="ABC_transporter-like_CS"/>
</dbReference>
<comment type="subcellular location">
    <subcellularLocation>
        <location evidence="1">Cell membrane</location>
        <topology evidence="1">Multi-pass membrane protein</topology>
    </subcellularLocation>
</comment>
<dbReference type="GO" id="GO:0005524">
    <property type="term" value="F:ATP binding"/>
    <property type="evidence" value="ECO:0007669"/>
    <property type="project" value="UniProtKB-KW"/>
</dbReference>
<dbReference type="RefSeq" id="WP_379786892.1">
    <property type="nucleotide sequence ID" value="NZ_JBHSHL010000002.1"/>
</dbReference>
<dbReference type="SMART" id="SM00382">
    <property type="entry name" value="AAA"/>
    <property type="match status" value="1"/>
</dbReference>
<dbReference type="Proteomes" id="UP001595916">
    <property type="component" value="Unassembled WGS sequence"/>
</dbReference>
<dbReference type="EMBL" id="JBHSHL010000002">
    <property type="protein sequence ID" value="MFC4803458.1"/>
    <property type="molecule type" value="Genomic_DNA"/>
</dbReference>
<dbReference type="SUPFAM" id="SSF52540">
    <property type="entry name" value="P-loop containing nucleoside triphosphate hydrolases"/>
    <property type="match status" value="1"/>
</dbReference>
<dbReference type="PROSITE" id="PS50929">
    <property type="entry name" value="ABC_TM1F"/>
    <property type="match status" value="1"/>
</dbReference>
<dbReference type="PROSITE" id="PS00211">
    <property type="entry name" value="ABC_TRANSPORTER_1"/>
    <property type="match status" value="1"/>
</dbReference>
<dbReference type="Gene3D" id="3.40.50.300">
    <property type="entry name" value="P-loop containing nucleotide triphosphate hydrolases"/>
    <property type="match status" value="1"/>
</dbReference>
<dbReference type="InterPro" id="IPR003593">
    <property type="entry name" value="AAA+_ATPase"/>
</dbReference>
<feature type="transmembrane region" description="Helical" evidence="7">
    <location>
        <begin position="155"/>
        <end position="174"/>
    </location>
</feature>
<protein>
    <submittedName>
        <fullName evidence="10">ABC transporter ATP-binding protein</fullName>
    </submittedName>
</protein>
<dbReference type="Pfam" id="PF00005">
    <property type="entry name" value="ABC_tran"/>
    <property type="match status" value="1"/>
</dbReference>
<evidence type="ECO:0000256" key="6">
    <source>
        <dbReference type="ARBA" id="ARBA00023136"/>
    </source>
</evidence>
<dbReference type="Pfam" id="PF00664">
    <property type="entry name" value="ABC_membrane"/>
    <property type="match status" value="1"/>
</dbReference>
<dbReference type="InterPro" id="IPR027417">
    <property type="entry name" value="P-loop_NTPase"/>
</dbReference>
<feature type="transmembrane region" description="Helical" evidence="7">
    <location>
        <begin position="276"/>
        <end position="297"/>
    </location>
</feature>
<dbReference type="PANTHER" id="PTHR43394:SF1">
    <property type="entry name" value="ATP-BINDING CASSETTE SUB-FAMILY B MEMBER 10, MITOCHONDRIAL"/>
    <property type="match status" value="1"/>
</dbReference>
<feature type="domain" description="ABC transporter" evidence="8">
    <location>
        <begin position="333"/>
        <end position="568"/>
    </location>
</feature>
<keyword evidence="11" id="KW-1185">Reference proteome</keyword>
<evidence type="ECO:0000313" key="10">
    <source>
        <dbReference type="EMBL" id="MFC4803458.1"/>
    </source>
</evidence>
<evidence type="ECO:0000256" key="4">
    <source>
        <dbReference type="ARBA" id="ARBA00022840"/>
    </source>
</evidence>
<evidence type="ECO:0000256" key="3">
    <source>
        <dbReference type="ARBA" id="ARBA00022741"/>
    </source>
</evidence>
<evidence type="ECO:0000313" key="11">
    <source>
        <dbReference type="Proteomes" id="UP001595916"/>
    </source>
</evidence>
<dbReference type="Gene3D" id="1.20.1560.10">
    <property type="entry name" value="ABC transporter type 1, transmembrane domain"/>
    <property type="match status" value="1"/>
</dbReference>
<comment type="caution">
    <text evidence="10">The sequence shown here is derived from an EMBL/GenBank/DDBJ whole genome shotgun (WGS) entry which is preliminary data.</text>
</comment>